<evidence type="ECO:0000256" key="3">
    <source>
        <dbReference type="ARBA" id="ARBA00004496"/>
    </source>
</evidence>
<feature type="domain" description="Late blight resistance protein R1A-like N-terminal" evidence="13">
    <location>
        <begin position="3"/>
        <end position="93"/>
    </location>
</feature>
<keyword evidence="8" id="KW-0611">Plant defense</keyword>
<accession>A0A3Q7IGE1</accession>
<sequence>MGTLVHHMELLCPITDNHKDKVAFKDRIIMLNFLRENLINLPREALEDFDTAIINVGLLVYSICESKPSAVVDFLGDIQSIQALIYFLTWKSFHYNLPKIDGLGSIDTIIDHLKEFLSRYAESLSSIRSQLQKIKQQLEQHDGFGSLAMQVIAKAYVVDHLVVSSINKDILKWCLFLWFGDIIEEITLLMGSMSEEMVGFDEVVQKLRQQLSSGSSKLDVISIVGMPGLGKTTLANKLFFDQFVVSHFDVRAQCCVSQLYIRKDLFFVDTIISDKLPENELADKLRKLLMVQRIILTTRLGDVAYNVKTVSDNHFLRMFTPEESWMLLKNKIAQKCGGLPLSVVLVAGILETMEKEKHCWEQDEEIQVSKLTWLWTAESLVKSHKEKLSEDIAEYYLRRNLVMVFKKSCDGKTMTCRIHYLLLEFFKKKAKVAEDSSLSFSYNRWNLETLIVKGLGKRVTLPDTLWKMVKLRHLHIYNHDVFNKKNALREMDGLRTLSSAWYSCVEETNMVIAKIPKFQKLRCGVFSCNSCSPAFNILTEPEMIKFSWGRAGATELNLPSSLKKLRLSIGCISMTHEHFPHLKFFKLQDLSFFEWNVSSDACPCLEHLVLTRLRHLEQIPSCFEEMMTLK</sequence>
<dbReference type="Gene3D" id="3.40.50.300">
    <property type="entry name" value="P-loop containing nucleotide triphosphate hydrolases"/>
    <property type="match status" value="1"/>
</dbReference>
<dbReference type="Pfam" id="PF23559">
    <property type="entry name" value="WHD_DRP"/>
    <property type="match status" value="1"/>
</dbReference>
<evidence type="ECO:0008006" key="17">
    <source>
        <dbReference type="Google" id="ProtNLM"/>
    </source>
</evidence>
<evidence type="ECO:0000256" key="8">
    <source>
        <dbReference type="ARBA" id="ARBA00022821"/>
    </source>
</evidence>
<reference evidence="15" key="2">
    <citation type="submission" date="2019-01" db="UniProtKB">
        <authorList>
            <consortium name="EnsemblPlants"/>
        </authorList>
    </citation>
    <scope>IDENTIFICATION</scope>
    <source>
        <strain evidence="15">cv. Heinz 1706</strain>
    </source>
</reference>
<dbReference type="InterPro" id="IPR002182">
    <property type="entry name" value="NB-ARC"/>
</dbReference>
<evidence type="ECO:0000259" key="12">
    <source>
        <dbReference type="Pfam" id="PF00931"/>
    </source>
</evidence>
<evidence type="ECO:0000256" key="10">
    <source>
        <dbReference type="ARBA" id="ARBA00023054"/>
    </source>
</evidence>
<evidence type="ECO:0000256" key="2">
    <source>
        <dbReference type="ARBA" id="ARBA00004170"/>
    </source>
</evidence>
<dbReference type="Proteomes" id="UP000004994">
    <property type="component" value="Chromosome 10"/>
</dbReference>
<evidence type="ECO:0000256" key="1">
    <source>
        <dbReference type="ARBA" id="ARBA00002074"/>
    </source>
</evidence>
<evidence type="ECO:0000256" key="5">
    <source>
        <dbReference type="ARBA" id="ARBA00022490"/>
    </source>
</evidence>
<protein>
    <recommendedName>
        <fullName evidence="17">NB-ARC domain-containing protein</fullName>
    </recommendedName>
</protein>
<keyword evidence="5" id="KW-0963">Cytoplasm</keyword>
<dbReference type="GO" id="GO:0005737">
    <property type="term" value="C:cytoplasm"/>
    <property type="evidence" value="ECO:0007669"/>
    <property type="project" value="UniProtKB-SubCell"/>
</dbReference>
<keyword evidence="9" id="KW-0067">ATP-binding</keyword>
<evidence type="ECO:0000259" key="13">
    <source>
        <dbReference type="Pfam" id="PF12061"/>
    </source>
</evidence>
<evidence type="ECO:0000313" key="16">
    <source>
        <dbReference type="Proteomes" id="UP000004994"/>
    </source>
</evidence>
<proteinExistence type="inferred from homology"/>
<dbReference type="InterPro" id="IPR021929">
    <property type="entry name" value="R1A-like_N"/>
</dbReference>
<feature type="domain" description="Disease resistance protein winged helix" evidence="14">
    <location>
        <begin position="362"/>
        <end position="425"/>
    </location>
</feature>
<dbReference type="Pfam" id="PF00931">
    <property type="entry name" value="NB-ARC"/>
    <property type="match status" value="1"/>
</dbReference>
<keyword evidence="16" id="KW-1185">Reference proteome</keyword>
<comment type="subcellular location">
    <subcellularLocation>
        <location evidence="3">Cytoplasm</location>
    </subcellularLocation>
    <subcellularLocation>
        <location evidence="2">Membrane</location>
        <topology evidence="2">Peripheral membrane protein</topology>
    </subcellularLocation>
</comment>
<dbReference type="InterPro" id="IPR036388">
    <property type="entry name" value="WH-like_DNA-bd_sf"/>
</dbReference>
<evidence type="ECO:0000313" key="15">
    <source>
        <dbReference type="EnsemblPlants" id="Solyc10g051170.2.1"/>
    </source>
</evidence>
<dbReference type="EnsemblPlants" id="Solyc10g051170.2.1">
    <property type="protein sequence ID" value="Solyc10g051170.2.1"/>
    <property type="gene ID" value="Solyc10g051170.2"/>
</dbReference>
<comment type="similarity">
    <text evidence="4">Belongs to the disease resistance NB-LRR family.</text>
</comment>
<dbReference type="PANTHER" id="PTHR23155:SF1152">
    <property type="entry name" value="AAA+ ATPASE DOMAIN-CONTAINING PROTEIN"/>
    <property type="match status" value="1"/>
</dbReference>
<keyword evidence="11" id="KW-0472">Membrane</keyword>
<dbReference type="GO" id="GO:0005524">
    <property type="term" value="F:ATP binding"/>
    <property type="evidence" value="ECO:0007669"/>
    <property type="project" value="UniProtKB-KW"/>
</dbReference>
<dbReference type="Pfam" id="PF12061">
    <property type="entry name" value="NB-LRR"/>
    <property type="match status" value="1"/>
</dbReference>
<dbReference type="InterPro" id="IPR058922">
    <property type="entry name" value="WHD_DRP"/>
</dbReference>
<dbReference type="Gene3D" id="3.80.10.10">
    <property type="entry name" value="Ribonuclease Inhibitor"/>
    <property type="match status" value="1"/>
</dbReference>
<dbReference type="InterPro" id="IPR044974">
    <property type="entry name" value="Disease_R_plants"/>
</dbReference>
<reference evidence="15" key="1">
    <citation type="journal article" date="2012" name="Nature">
        <title>The tomato genome sequence provides insights into fleshy fruit evolution.</title>
        <authorList>
            <consortium name="Tomato Genome Consortium"/>
        </authorList>
    </citation>
    <scope>NUCLEOTIDE SEQUENCE [LARGE SCALE GENOMIC DNA]</scope>
    <source>
        <strain evidence="15">cv. Heinz 1706</strain>
    </source>
</reference>
<feature type="domain" description="NB-ARC" evidence="12">
    <location>
        <begin position="202"/>
        <end position="296"/>
    </location>
</feature>
<evidence type="ECO:0000256" key="11">
    <source>
        <dbReference type="ARBA" id="ARBA00023136"/>
    </source>
</evidence>
<dbReference type="InParanoid" id="A0A3Q7IGE1"/>
<dbReference type="AlphaFoldDB" id="A0A3Q7IGE1"/>
<evidence type="ECO:0000256" key="7">
    <source>
        <dbReference type="ARBA" id="ARBA00022741"/>
    </source>
</evidence>
<organism evidence="15">
    <name type="scientific">Solanum lycopersicum</name>
    <name type="common">Tomato</name>
    <name type="synonym">Lycopersicon esculentum</name>
    <dbReference type="NCBI Taxonomy" id="4081"/>
    <lineage>
        <taxon>Eukaryota</taxon>
        <taxon>Viridiplantae</taxon>
        <taxon>Streptophyta</taxon>
        <taxon>Embryophyta</taxon>
        <taxon>Tracheophyta</taxon>
        <taxon>Spermatophyta</taxon>
        <taxon>Magnoliopsida</taxon>
        <taxon>eudicotyledons</taxon>
        <taxon>Gunneridae</taxon>
        <taxon>Pentapetalae</taxon>
        <taxon>asterids</taxon>
        <taxon>lamiids</taxon>
        <taxon>Solanales</taxon>
        <taxon>Solanaceae</taxon>
        <taxon>Solanoideae</taxon>
        <taxon>Solaneae</taxon>
        <taxon>Solanum</taxon>
        <taxon>Solanum subgen. Lycopersicon</taxon>
    </lineage>
</organism>
<evidence type="ECO:0000259" key="14">
    <source>
        <dbReference type="Pfam" id="PF23559"/>
    </source>
</evidence>
<dbReference type="GO" id="GO:0009626">
    <property type="term" value="P:plant-type hypersensitive response"/>
    <property type="evidence" value="ECO:0007669"/>
    <property type="project" value="UniProtKB-KW"/>
</dbReference>
<evidence type="ECO:0000256" key="9">
    <source>
        <dbReference type="ARBA" id="ARBA00022840"/>
    </source>
</evidence>
<dbReference type="GO" id="GO:0098542">
    <property type="term" value="P:defense response to other organism"/>
    <property type="evidence" value="ECO:0000318"/>
    <property type="project" value="GO_Central"/>
</dbReference>
<dbReference type="InterPro" id="IPR027417">
    <property type="entry name" value="P-loop_NTPase"/>
</dbReference>
<keyword evidence="6" id="KW-0381">Hypersensitive response</keyword>
<keyword evidence="10" id="KW-0175">Coiled coil</keyword>
<name>A0A3Q7IGE1_SOLLC</name>
<keyword evidence="7" id="KW-0547">Nucleotide-binding</keyword>
<dbReference type="GO" id="GO:0016020">
    <property type="term" value="C:membrane"/>
    <property type="evidence" value="ECO:0007669"/>
    <property type="project" value="UniProtKB-SubCell"/>
</dbReference>
<dbReference type="SUPFAM" id="SSF52058">
    <property type="entry name" value="L domain-like"/>
    <property type="match status" value="1"/>
</dbReference>
<dbReference type="GO" id="GO:0043531">
    <property type="term" value="F:ADP binding"/>
    <property type="evidence" value="ECO:0007669"/>
    <property type="project" value="InterPro"/>
</dbReference>
<dbReference type="InterPro" id="IPR032675">
    <property type="entry name" value="LRR_dom_sf"/>
</dbReference>
<evidence type="ECO:0000256" key="4">
    <source>
        <dbReference type="ARBA" id="ARBA00008894"/>
    </source>
</evidence>
<dbReference type="Gene3D" id="1.10.10.10">
    <property type="entry name" value="Winged helix-like DNA-binding domain superfamily/Winged helix DNA-binding domain"/>
    <property type="match status" value="1"/>
</dbReference>
<comment type="function">
    <text evidence="1">Confers resistance to late blight (Phytophthora infestans) races carrying the avirulence gene Avr1. Resistance proteins guard the plant against pathogens that contain an appropriate avirulence protein via an indirect interaction with this avirulence protein. That triggers a defense system including the hypersensitive response, which restricts the pathogen growth.</text>
</comment>
<evidence type="ECO:0000256" key="6">
    <source>
        <dbReference type="ARBA" id="ARBA00022667"/>
    </source>
</evidence>
<dbReference type="SUPFAM" id="SSF52540">
    <property type="entry name" value="P-loop containing nucleoside triphosphate hydrolases"/>
    <property type="match status" value="1"/>
</dbReference>
<dbReference type="PANTHER" id="PTHR23155">
    <property type="entry name" value="DISEASE RESISTANCE PROTEIN RP"/>
    <property type="match status" value="1"/>
</dbReference>
<dbReference type="OMA" id="SICESKP"/>
<dbReference type="Gramene" id="Solyc10g051170.2.1">
    <property type="protein sequence ID" value="Solyc10g051170.2.1"/>
    <property type="gene ID" value="Solyc10g051170.2"/>
</dbReference>